<feature type="compositionally biased region" description="Acidic residues" evidence="3">
    <location>
        <begin position="518"/>
        <end position="528"/>
    </location>
</feature>
<evidence type="ECO:0000259" key="4">
    <source>
        <dbReference type="PROSITE" id="PS50112"/>
    </source>
</evidence>
<feature type="region of interest" description="Disordered" evidence="3">
    <location>
        <begin position="1107"/>
        <end position="1195"/>
    </location>
</feature>
<dbReference type="InterPro" id="IPR035965">
    <property type="entry name" value="PAS-like_dom_sf"/>
</dbReference>
<evidence type="ECO:0000313" key="5">
    <source>
        <dbReference type="EMBL" id="CAH1775224.1"/>
    </source>
</evidence>
<dbReference type="GO" id="GO:0001222">
    <property type="term" value="F:transcription corepressor binding"/>
    <property type="evidence" value="ECO:0007669"/>
    <property type="project" value="TreeGrafter"/>
</dbReference>
<comment type="subcellular location">
    <subcellularLocation>
        <location evidence="1">Nucleus</location>
    </subcellularLocation>
</comment>
<proteinExistence type="predicted"/>
<feature type="compositionally biased region" description="Basic and acidic residues" evidence="3">
    <location>
        <begin position="1304"/>
        <end position="1318"/>
    </location>
</feature>
<feature type="compositionally biased region" description="Low complexity" evidence="3">
    <location>
        <begin position="12"/>
        <end position="31"/>
    </location>
</feature>
<protein>
    <recommendedName>
        <fullName evidence="4">PAS domain-containing protein</fullName>
    </recommendedName>
</protein>
<evidence type="ECO:0000256" key="3">
    <source>
        <dbReference type="SAM" id="MobiDB-lite"/>
    </source>
</evidence>
<feature type="compositionally biased region" description="Polar residues" evidence="3">
    <location>
        <begin position="648"/>
        <end position="658"/>
    </location>
</feature>
<dbReference type="GO" id="GO:0000122">
    <property type="term" value="P:negative regulation of transcription by RNA polymerase II"/>
    <property type="evidence" value="ECO:0007669"/>
    <property type="project" value="TreeGrafter"/>
</dbReference>
<dbReference type="Proteomes" id="UP000749559">
    <property type="component" value="Unassembled WGS sequence"/>
</dbReference>
<sequence>MDDEAGVSDYMSTSSQKDSTTSSSLSLSTDSGDYLVEPSTSGCSSENNKMVKNRQVRKEKVKDYIKELKGLVSRDAHGSKADTLSALKYVVGEFKKIKSSQKWSKKSEVDAGFISTTGSDGIDFDQSKCCMALSLDHGSKVLNMSDGLQSIIKFPCKMIIDREILDFIHERDIVPFLHCLSVLKNVLGNFSDTADNVDVNSNAAYIRLRQYCSLDDGFGNRLTKYVVFKLVPSLRSVGESNTGSSSTDNQAQQYIHLDLEELHSAYKTPGQTPVNNTFSTRHTVYCNFSYIHPSSIPLLGFLPQDLKGVSVFDLYHPDDIATMHDIYKKVIALHGDRFKSHPFRLKLKNGDYIMVETEWSSFSNPWTKHIEFILGQHTVIQGPKNINVFEDQGLDCKPFSMNKEQSLENVKIQQQIKNLLQKPLTSCPAPKDSKVKFSEDVQSKTEEDEGRGGSLETLVYNNSEKLSESTSSARPDLQTHFAYKQLNYVQMIRQFLISCSKASSSASSQKNSSVSPDDLTDESEDLPDDLTSIIPIPKPPSFGSRSSTKALVSEYDQPELELIDPSPQFEEKQQNASYKPVSLTSEMLDIHTRMQERQYLHSLKKDKQMIGFVPSSDIDGRNQDIPGQRFKRPHAPYSQGSRKKQKIRSGNSSGSDQMMDQVLPKSTFKSRLKSKAGKAWKKLSSSKEGLSESNSVSLHTSSVVTTSGYNSKGTPSLPNSQNQRETKTAFPISVIQQQHSSNITWPCYPQSGLSFMPQIINGFYHPTTGYFQPIVSQYNQGLNPSTYSTSSFTSSCLTIPLSAGRVATCAQKGSAETASDGEGSPSKTSNDEMNSSQQDTTSSINYLLDSSMGYSSECDTLINEGKKNKKKIQELLPSKPFWMMAANWTKDCEFKYQMPHGTSLLMENKRKLRHMNQEELLLDQLKEVTLEITNSSTAPVDEEADDLFYLFEDDEAPFGNGPESTSQLSNSDLPDSIRNDNIDNRSQSEPKHLESELNDSIKANESDLNNINVDTDKIANSDTGKENENLGHNDEPMNIQEEKTKDLITAPVQIKLETVSSPETVKSESTNDGNINDDLLSPDKAKTDVGNETIEIIEKQEMLLEKEVSVSDTGSHEGSNEVCSVNSDNRGDNSSNSGIQSISVCSSTITPSDGQSFEEAQSSNKESDGSNSSKGDESPIPDQGQSASGATEGKFPQTKFLPYNALFVSNPTIYLEYDTPSNIPGVVKRGRPIWEEVGEPMDERVGLRYQMTPPSNIEAVLESDKMKLEMFKHSDMIQQQIHCVLKEARADMRQKMKKKKHKSNRVDAVDNENEKNVDENEMLQEQEQSGGLLHMDQDKTSSSSGSVCEHEMMGQNDKNFDSSSSDSICQDTSMGETFELLFSSNSPTGSAMELEMTKTDSV</sequence>
<gene>
    <name evidence="5" type="ORF">OFUS_LOCUS2554</name>
</gene>
<dbReference type="Pfam" id="PF14598">
    <property type="entry name" value="PAS_11"/>
    <property type="match status" value="1"/>
</dbReference>
<feature type="compositionally biased region" description="Polar residues" evidence="3">
    <location>
        <begin position="1139"/>
        <end position="1161"/>
    </location>
</feature>
<feature type="compositionally biased region" description="Low complexity" evidence="3">
    <location>
        <begin position="1126"/>
        <end position="1138"/>
    </location>
</feature>
<reference evidence="5" key="1">
    <citation type="submission" date="2022-03" db="EMBL/GenBank/DDBJ databases">
        <authorList>
            <person name="Martin C."/>
        </authorList>
    </citation>
    <scope>NUCLEOTIDE SEQUENCE</scope>
</reference>
<feature type="compositionally biased region" description="Polar residues" evidence="3">
    <location>
        <begin position="708"/>
        <end position="723"/>
    </location>
</feature>
<evidence type="ECO:0000256" key="2">
    <source>
        <dbReference type="ARBA" id="ARBA00023242"/>
    </source>
</evidence>
<dbReference type="GO" id="GO:0032922">
    <property type="term" value="P:circadian regulation of gene expression"/>
    <property type="evidence" value="ECO:0007669"/>
    <property type="project" value="TreeGrafter"/>
</dbReference>
<dbReference type="Gene3D" id="3.30.450.20">
    <property type="entry name" value="PAS domain"/>
    <property type="match status" value="2"/>
</dbReference>
<feature type="region of interest" description="Disordered" evidence="3">
    <location>
        <begin position="505"/>
        <end position="546"/>
    </location>
</feature>
<dbReference type="OrthoDB" id="7788983at2759"/>
<feature type="region of interest" description="Disordered" evidence="3">
    <location>
        <begin position="813"/>
        <end position="840"/>
    </location>
</feature>
<dbReference type="GO" id="GO:0043153">
    <property type="term" value="P:entrainment of circadian clock by photoperiod"/>
    <property type="evidence" value="ECO:0007669"/>
    <property type="project" value="TreeGrafter"/>
</dbReference>
<feature type="compositionally biased region" description="Polar residues" evidence="3">
    <location>
        <begin position="962"/>
        <end position="973"/>
    </location>
</feature>
<organism evidence="5 6">
    <name type="scientific">Owenia fusiformis</name>
    <name type="common">Polychaete worm</name>
    <dbReference type="NCBI Taxonomy" id="6347"/>
    <lineage>
        <taxon>Eukaryota</taxon>
        <taxon>Metazoa</taxon>
        <taxon>Spiralia</taxon>
        <taxon>Lophotrochozoa</taxon>
        <taxon>Annelida</taxon>
        <taxon>Polychaeta</taxon>
        <taxon>Sedentaria</taxon>
        <taxon>Canalipalpata</taxon>
        <taxon>Sabellida</taxon>
        <taxon>Oweniida</taxon>
        <taxon>Oweniidae</taxon>
        <taxon>Owenia</taxon>
    </lineage>
</organism>
<comment type="caution">
    <text evidence="5">The sequence shown here is derived from an EMBL/GenBank/DDBJ whole genome shotgun (WGS) entry which is preliminary data.</text>
</comment>
<feature type="region of interest" description="Disordered" evidence="3">
    <location>
        <begin position="1296"/>
        <end position="1402"/>
    </location>
</feature>
<dbReference type="PANTHER" id="PTHR11269">
    <property type="entry name" value="PERIOD CIRCADIAN PROTEIN"/>
    <property type="match status" value="1"/>
</dbReference>
<keyword evidence="2" id="KW-0539">Nucleus</keyword>
<feature type="region of interest" description="Disordered" evidence="3">
    <location>
        <begin position="1061"/>
        <end position="1086"/>
    </location>
</feature>
<dbReference type="InterPro" id="IPR050760">
    <property type="entry name" value="Period_circadian_regulator"/>
</dbReference>
<feature type="region of interest" description="Disordered" evidence="3">
    <location>
        <begin position="705"/>
        <end position="725"/>
    </location>
</feature>
<dbReference type="GO" id="GO:0005737">
    <property type="term" value="C:cytoplasm"/>
    <property type="evidence" value="ECO:0007669"/>
    <property type="project" value="TreeGrafter"/>
</dbReference>
<dbReference type="GO" id="GO:0005634">
    <property type="term" value="C:nucleus"/>
    <property type="evidence" value="ECO:0007669"/>
    <property type="project" value="UniProtKB-SubCell"/>
</dbReference>
<dbReference type="SUPFAM" id="SSF55785">
    <property type="entry name" value="PYP-like sensor domain (PAS domain)"/>
    <property type="match status" value="1"/>
</dbReference>
<dbReference type="EMBL" id="CAIIXF020000001">
    <property type="protein sequence ID" value="CAH1775224.1"/>
    <property type="molecule type" value="Genomic_DNA"/>
</dbReference>
<feature type="compositionally biased region" description="Basic and acidic residues" evidence="3">
    <location>
        <begin position="1014"/>
        <end position="1038"/>
    </location>
</feature>
<dbReference type="GO" id="GO:0000976">
    <property type="term" value="F:transcription cis-regulatory region binding"/>
    <property type="evidence" value="ECO:0007669"/>
    <property type="project" value="TreeGrafter"/>
</dbReference>
<evidence type="ECO:0000256" key="1">
    <source>
        <dbReference type="ARBA" id="ARBA00004123"/>
    </source>
</evidence>
<dbReference type="PANTHER" id="PTHR11269:SF16">
    <property type="entry name" value="PERIOD CIRCADIAN PROTEIN"/>
    <property type="match status" value="1"/>
</dbReference>
<keyword evidence="6" id="KW-1185">Reference proteome</keyword>
<feature type="region of interest" description="Disordered" evidence="3">
    <location>
        <begin position="1"/>
        <end position="55"/>
    </location>
</feature>
<dbReference type="PROSITE" id="PS50112">
    <property type="entry name" value="PAS"/>
    <property type="match status" value="1"/>
</dbReference>
<evidence type="ECO:0000313" key="6">
    <source>
        <dbReference type="Proteomes" id="UP000749559"/>
    </source>
</evidence>
<feature type="compositionally biased region" description="Basic and acidic residues" evidence="3">
    <location>
        <begin position="431"/>
        <end position="445"/>
    </location>
</feature>
<dbReference type="InterPro" id="IPR000014">
    <property type="entry name" value="PAS"/>
</dbReference>
<feature type="compositionally biased region" description="Polar residues" evidence="3">
    <location>
        <begin position="825"/>
        <end position="840"/>
    </location>
</feature>
<feature type="compositionally biased region" description="Basic and acidic residues" evidence="3">
    <location>
        <begin position="1107"/>
        <end position="1119"/>
    </location>
</feature>
<feature type="region of interest" description="Disordered" evidence="3">
    <location>
        <begin position="612"/>
        <end position="670"/>
    </location>
</feature>
<feature type="compositionally biased region" description="Polar residues" evidence="3">
    <location>
        <begin position="1061"/>
        <end position="1074"/>
    </location>
</feature>
<feature type="compositionally biased region" description="Basic and acidic residues" evidence="3">
    <location>
        <begin position="975"/>
        <end position="995"/>
    </location>
</feature>
<feature type="domain" description="PAS" evidence="4">
    <location>
        <begin position="288"/>
        <end position="334"/>
    </location>
</feature>
<feature type="compositionally biased region" description="Low complexity" evidence="3">
    <location>
        <begin position="505"/>
        <end position="515"/>
    </location>
</feature>
<feature type="region of interest" description="Disordered" evidence="3">
    <location>
        <begin position="953"/>
        <end position="1038"/>
    </location>
</feature>
<dbReference type="CDD" id="cd00130">
    <property type="entry name" value="PAS"/>
    <property type="match status" value="1"/>
</dbReference>
<feature type="region of interest" description="Disordered" evidence="3">
    <location>
        <begin position="425"/>
        <end position="456"/>
    </location>
</feature>
<accession>A0A8S4N319</accession>
<name>A0A8S4N319_OWEFU</name>
<feature type="compositionally biased region" description="Polar residues" evidence="3">
    <location>
        <begin position="1001"/>
        <end position="1013"/>
    </location>
</feature>
<feature type="compositionally biased region" description="Polar residues" evidence="3">
    <location>
        <begin position="38"/>
        <end position="50"/>
    </location>
</feature>